<accession>A0A8T3YM23</accession>
<comment type="caution">
    <text evidence="8">The sequence shown here is derived from an EMBL/GenBank/DDBJ whole genome shotgun (WGS) entry which is preliminary data.</text>
</comment>
<dbReference type="GO" id="GO:0046872">
    <property type="term" value="F:metal ion binding"/>
    <property type="evidence" value="ECO:0007669"/>
    <property type="project" value="UniProtKB-KW"/>
</dbReference>
<evidence type="ECO:0000259" key="7">
    <source>
        <dbReference type="Pfam" id="PF00814"/>
    </source>
</evidence>
<dbReference type="PANTHER" id="PTHR11735:SF14">
    <property type="entry name" value="TRNA N6-ADENOSINE THREONYLCARBAMOYLTRANSFERASE"/>
    <property type="match status" value="1"/>
</dbReference>
<gene>
    <name evidence="8" type="primary">tsaD</name>
    <name evidence="8" type="ORF">HY544_04500</name>
</gene>
<evidence type="ECO:0000256" key="4">
    <source>
        <dbReference type="ARBA" id="ARBA00022723"/>
    </source>
</evidence>
<dbReference type="InterPro" id="IPR043129">
    <property type="entry name" value="ATPase_NBD"/>
</dbReference>
<dbReference type="PANTHER" id="PTHR11735">
    <property type="entry name" value="TRNA N6-ADENOSINE THREONYLCARBAMOYLTRANSFERASE"/>
    <property type="match status" value="1"/>
</dbReference>
<dbReference type="AlphaFoldDB" id="A0A8T3YM23"/>
<dbReference type="PRINTS" id="PR00789">
    <property type="entry name" value="OSIALOPTASE"/>
</dbReference>
<dbReference type="NCBIfam" id="TIGR00329">
    <property type="entry name" value="gcp_kae1"/>
    <property type="match status" value="1"/>
</dbReference>
<dbReference type="EMBL" id="JACQPB010000041">
    <property type="protein sequence ID" value="MBI4210737.1"/>
    <property type="molecule type" value="Genomic_DNA"/>
</dbReference>
<feature type="domain" description="Gcp-like" evidence="7">
    <location>
        <begin position="37"/>
        <end position="300"/>
    </location>
</feature>
<keyword evidence="5" id="KW-0012">Acyltransferase</keyword>
<evidence type="ECO:0000313" key="8">
    <source>
        <dbReference type="EMBL" id="MBI4210737.1"/>
    </source>
</evidence>
<comment type="catalytic activity">
    <reaction evidence="6">
        <text>L-threonylcarbamoyladenylate + adenosine(37) in tRNA = N(6)-L-threonylcarbamoyladenosine(37) in tRNA + AMP + H(+)</text>
        <dbReference type="Rhea" id="RHEA:37059"/>
        <dbReference type="Rhea" id="RHEA-COMP:10162"/>
        <dbReference type="Rhea" id="RHEA-COMP:10163"/>
        <dbReference type="ChEBI" id="CHEBI:15378"/>
        <dbReference type="ChEBI" id="CHEBI:73682"/>
        <dbReference type="ChEBI" id="CHEBI:74411"/>
        <dbReference type="ChEBI" id="CHEBI:74418"/>
        <dbReference type="ChEBI" id="CHEBI:456215"/>
        <dbReference type="EC" id="2.3.1.234"/>
    </reaction>
</comment>
<dbReference type="GO" id="GO:0005737">
    <property type="term" value="C:cytoplasm"/>
    <property type="evidence" value="ECO:0007669"/>
    <property type="project" value="TreeGrafter"/>
</dbReference>
<dbReference type="Proteomes" id="UP000732298">
    <property type="component" value="Unassembled WGS sequence"/>
</dbReference>
<dbReference type="GO" id="GO:0000408">
    <property type="term" value="C:EKC/KEOPS complex"/>
    <property type="evidence" value="ECO:0007669"/>
    <property type="project" value="TreeGrafter"/>
</dbReference>
<evidence type="ECO:0000313" key="9">
    <source>
        <dbReference type="Proteomes" id="UP000732298"/>
    </source>
</evidence>
<keyword evidence="4" id="KW-0479">Metal-binding</keyword>
<dbReference type="EC" id="2.3.1.234" evidence="1"/>
<dbReference type="NCBIfam" id="TIGR03722">
    <property type="entry name" value="arch_KAE1"/>
    <property type="match status" value="1"/>
</dbReference>
<name>A0A8T3YM23_9ARCH</name>
<dbReference type="GO" id="GO:0061711">
    <property type="term" value="F:tRNA N(6)-L-threonylcarbamoyladenine synthase activity"/>
    <property type="evidence" value="ECO:0007669"/>
    <property type="project" value="UniProtKB-EC"/>
</dbReference>
<evidence type="ECO:0000256" key="6">
    <source>
        <dbReference type="ARBA" id="ARBA00048117"/>
    </source>
</evidence>
<dbReference type="InterPro" id="IPR017861">
    <property type="entry name" value="KAE1/TsaD"/>
</dbReference>
<dbReference type="SUPFAM" id="SSF53067">
    <property type="entry name" value="Actin-like ATPase domain"/>
    <property type="match status" value="1"/>
</dbReference>
<dbReference type="InterPro" id="IPR000905">
    <property type="entry name" value="Gcp-like_dom"/>
</dbReference>
<evidence type="ECO:0000256" key="3">
    <source>
        <dbReference type="ARBA" id="ARBA00022694"/>
    </source>
</evidence>
<protein>
    <recommendedName>
        <fullName evidence="1">N(6)-L-threonylcarbamoyladenine synthase</fullName>
        <ecNumber evidence="1">2.3.1.234</ecNumber>
    </recommendedName>
</protein>
<keyword evidence="2" id="KW-0808">Transferase</keyword>
<keyword evidence="3" id="KW-0819">tRNA processing</keyword>
<reference evidence="8" key="1">
    <citation type="submission" date="2020-07" db="EMBL/GenBank/DDBJ databases">
        <title>Huge and variable diversity of episymbiotic CPR bacteria and DPANN archaea in groundwater ecosystems.</title>
        <authorList>
            <person name="He C.Y."/>
            <person name="Keren R."/>
            <person name="Whittaker M."/>
            <person name="Farag I.F."/>
            <person name="Doudna J."/>
            <person name="Cate J.H.D."/>
            <person name="Banfield J.F."/>
        </authorList>
    </citation>
    <scope>NUCLEOTIDE SEQUENCE</scope>
    <source>
        <strain evidence="8">NC_groundwater_1296_Ag_S-0.2um_52_80</strain>
    </source>
</reference>
<dbReference type="Gene3D" id="3.30.420.40">
    <property type="match status" value="2"/>
</dbReference>
<evidence type="ECO:0000256" key="2">
    <source>
        <dbReference type="ARBA" id="ARBA00022679"/>
    </source>
</evidence>
<dbReference type="GO" id="GO:0008033">
    <property type="term" value="P:tRNA processing"/>
    <property type="evidence" value="ECO:0007669"/>
    <property type="project" value="UniProtKB-KW"/>
</dbReference>
<proteinExistence type="predicted"/>
<evidence type="ECO:0000256" key="1">
    <source>
        <dbReference type="ARBA" id="ARBA00012156"/>
    </source>
</evidence>
<sequence length="333" mass="35521">MEPKMRKNLACLALEGTAHTAGVAVVDGRCGVLADERHSFTSKTGGMVPRELAEHHTARFPALLEAALAKSGKGFGEIDCIAYSAGPGIGNALSVTATAARILALLRGLPIVPVNHAVAHIEIAKKLCGAKDPLVLYVSGGNTQVIGYENGRYRVYGETLDIGVGNLLDSFGRSLGMGFPAGPELDRVYFEAVDYIELPYSVKGMDVEFSGLQTAAERKIGKAGNATLAYSMMHNAFAMLTEVTERALAHTGKKELMVTGGVAASKALQKMLAEMCSGRGTKLKMCPREYATDNAVNIAWTGMQMFGAKRAVTADKAFTNQDFRVDAEEVNWL</sequence>
<organism evidence="8 9">
    <name type="scientific">Candidatus Iainarchaeum sp</name>
    <dbReference type="NCBI Taxonomy" id="3101447"/>
    <lineage>
        <taxon>Archaea</taxon>
        <taxon>Candidatus Iainarchaeota</taxon>
        <taxon>Candidatus Iainarchaeia</taxon>
        <taxon>Candidatus Iainarchaeales</taxon>
        <taxon>Candidatus Iainarchaeaceae</taxon>
        <taxon>Candidatus Iainarchaeum</taxon>
    </lineage>
</organism>
<evidence type="ECO:0000256" key="5">
    <source>
        <dbReference type="ARBA" id="ARBA00023315"/>
    </source>
</evidence>
<dbReference type="Pfam" id="PF00814">
    <property type="entry name" value="TsaD"/>
    <property type="match status" value="1"/>
</dbReference>